<dbReference type="Proteomes" id="UP001223586">
    <property type="component" value="Unassembled WGS sequence"/>
</dbReference>
<dbReference type="CDD" id="cd06225">
    <property type="entry name" value="HAMP"/>
    <property type="match status" value="1"/>
</dbReference>
<feature type="domain" description="HAMP" evidence="10">
    <location>
        <begin position="205"/>
        <end position="257"/>
    </location>
</feature>
<feature type="transmembrane region" description="Helical" evidence="8">
    <location>
        <begin position="186"/>
        <end position="207"/>
    </location>
</feature>
<dbReference type="SUPFAM" id="SSF58104">
    <property type="entry name" value="Methyl-accepting chemotaxis protein (MCP) signaling domain"/>
    <property type="match status" value="1"/>
</dbReference>
<comment type="subcellular location">
    <subcellularLocation>
        <location evidence="1">Cell membrane</location>
    </subcellularLocation>
</comment>
<dbReference type="PROSITE" id="PS50885">
    <property type="entry name" value="HAMP"/>
    <property type="match status" value="1"/>
</dbReference>
<dbReference type="InterPro" id="IPR004089">
    <property type="entry name" value="MCPsignal_dom"/>
</dbReference>
<evidence type="ECO:0000256" key="1">
    <source>
        <dbReference type="ARBA" id="ARBA00004236"/>
    </source>
</evidence>
<dbReference type="PROSITE" id="PS50111">
    <property type="entry name" value="CHEMOTAXIS_TRANSDUC_2"/>
    <property type="match status" value="1"/>
</dbReference>
<dbReference type="SMART" id="SM00304">
    <property type="entry name" value="HAMP"/>
    <property type="match status" value="1"/>
</dbReference>
<evidence type="ECO:0000256" key="4">
    <source>
        <dbReference type="ARBA" id="ARBA00023224"/>
    </source>
</evidence>
<evidence type="ECO:0000256" key="2">
    <source>
        <dbReference type="ARBA" id="ARBA00022475"/>
    </source>
</evidence>
<keyword evidence="12" id="KW-1185">Reference proteome</keyword>
<keyword evidence="2" id="KW-1003">Cell membrane</keyword>
<dbReference type="Pfam" id="PF00015">
    <property type="entry name" value="MCPsignal"/>
    <property type="match status" value="1"/>
</dbReference>
<keyword evidence="4 6" id="KW-0807">Transducer</keyword>
<keyword evidence="3 8" id="KW-0472">Membrane</keyword>
<evidence type="ECO:0000256" key="8">
    <source>
        <dbReference type="SAM" id="Phobius"/>
    </source>
</evidence>
<dbReference type="Gene3D" id="1.10.287.950">
    <property type="entry name" value="Methyl-accepting chemotaxis protein"/>
    <property type="match status" value="1"/>
</dbReference>
<feature type="coiled-coil region" evidence="7">
    <location>
        <begin position="420"/>
        <end position="500"/>
    </location>
</feature>
<evidence type="ECO:0000313" key="11">
    <source>
        <dbReference type="EMBL" id="MDQ0177408.1"/>
    </source>
</evidence>
<evidence type="ECO:0000313" key="12">
    <source>
        <dbReference type="Proteomes" id="UP001223586"/>
    </source>
</evidence>
<dbReference type="PANTHER" id="PTHR32089:SF112">
    <property type="entry name" value="LYSOZYME-LIKE PROTEIN-RELATED"/>
    <property type="match status" value="1"/>
</dbReference>
<accession>A0ABT9WWC4</accession>
<dbReference type="Gene3D" id="6.10.340.10">
    <property type="match status" value="1"/>
</dbReference>
<proteinExistence type="inferred from homology"/>
<evidence type="ECO:0000259" key="9">
    <source>
        <dbReference type="PROSITE" id="PS50111"/>
    </source>
</evidence>
<dbReference type="SMART" id="SM00283">
    <property type="entry name" value="MA"/>
    <property type="match status" value="1"/>
</dbReference>
<keyword evidence="8" id="KW-1133">Transmembrane helix</keyword>
<dbReference type="PANTHER" id="PTHR32089">
    <property type="entry name" value="METHYL-ACCEPTING CHEMOTAXIS PROTEIN MCPB"/>
    <property type="match status" value="1"/>
</dbReference>
<comment type="caution">
    <text evidence="11">The sequence shown here is derived from an EMBL/GenBank/DDBJ whole genome shotgun (WGS) entry which is preliminary data.</text>
</comment>
<feature type="domain" description="Methyl-accepting transducer" evidence="9">
    <location>
        <begin position="276"/>
        <end position="533"/>
    </location>
</feature>
<dbReference type="EMBL" id="JAUSTT010000022">
    <property type="protein sequence ID" value="MDQ0177408.1"/>
    <property type="molecule type" value="Genomic_DNA"/>
</dbReference>
<comment type="similarity">
    <text evidence="5">Belongs to the methyl-accepting chemotaxis (MCP) protein family.</text>
</comment>
<protein>
    <submittedName>
        <fullName evidence="11">Methyl-accepting chemotaxis protein</fullName>
    </submittedName>
</protein>
<evidence type="ECO:0000256" key="5">
    <source>
        <dbReference type="ARBA" id="ARBA00029447"/>
    </source>
</evidence>
<dbReference type="Pfam" id="PF00672">
    <property type="entry name" value="HAMP"/>
    <property type="match status" value="1"/>
</dbReference>
<name>A0ABT9WWC4_9BACI</name>
<evidence type="ECO:0000259" key="10">
    <source>
        <dbReference type="PROSITE" id="PS50885"/>
    </source>
</evidence>
<reference evidence="11 12" key="1">
    <citation type="submission" date="2023-07" db="EMBL/GenBank/DDBJ databases">
        <title>Genomic Encyclopedia of Type Strains, Phase IV (KMG-IV): sequencing the most valuable type-strain genomes for metagenomic binning, comparative biology and taxonomic classification.</title>
        <authorList>
            <person name="Goeker M."/>
        </authorList>
    </citation>
    <scope>NUCLEOTIDE SEQUENCE [LARGE SCALE GENOMIC DNA]</scope>
    <source>
        <strain evidence="11 12">DSM 23837</strain>
    </source>
</reference>
<organism evidence="11 12">
    <name type="scientific">Bacillus chungangensis</name>
    <dbReference type="NCBI Taxonomy" id="587633"/>
    <lineage>
        <taxon>Bacteria</taxon>
        <taxon>Bacillati</taxon>
        <taxon>Bacillota</taxon>
        <taxon>Bacilli</taxon>
        <taxon>Bacillales</taxon>
        <taxon>Bacillaceae</taxon>
        <taxon>Bacillus</taxon>
    </lineage>
</organism>
<sequence>MTIKRKLLLTFLLVFTVLGGTEIYLVSQMAAYSSTLDDIKQRSIEKALMAEQLKLDIVQVQQWLTDISATRGAEGFDDGFDIAAEYAADFKKTLNELKSLETGDIVKEMDDFSTLFDDFYETGQKMAQAYIDGGHEKGNPLMEQFDGYSEEMNEQVNTYLEATITELKQDIDHMHSGMNEDMNNTIIIMILGMVLTGIVSYMIAYGISRNLSRLQENADFIAKGELTKSIAIESKDEVGKLAYAFEHMRQQLHQLATSIRGHAAEVTDNSYYLENNMKQTGESAAQIAMTIGEVANGVEHQATQSNEILEAMHDTTNQVVEGNQLAENTIKNAAQSTLLASEGKEKIERSIVALSETAIEMETATKNVQALGERSEQIGDIITMIDEIAKQTNLLALNAAIEAARAGESGKGFSIVAEEVRKLSEETNAATNQIKKLIESTQEETTKAIAVLENNMEKFEQQVFIIKSGSEALHHIVARVQETEGNVDQLKEILQRVNENAFKVQHMMEGITSIIEETSAASEEVSASAEEQTVTIQEISATIEKLSKVANELNDQIKLFHV</sequence>
<gene>
    <name evidence="11" type="ORF">J2S08_003288</name>
</gene>
<evidence type="ECO:0000256" key="6">
    <source>
        <dbReference type="PROSITE-ProRule" id="PRU00284"/>
    </source>
</evidence>
<keyword evidence="7" id="KW-0175">Coiled coil</keyword>
<keyword evidence="8" id="KW-0812">Transmembrane</keyword>
<evidence type="ECO:0000256" key="7">
    <source>
        <dbReference type="SAM" id="Coils"/>
    </source>
</evidence>
<evidence type="ECO:0000256" key="3">
    <source>
        <dbReference type="ARBA" id="ARBA00023136"/>
    </source>
</evidence>
<dbReference type="InterPro" id="IPR003660">
    <property type="entry name" value="HAMP_dom"/>
</dbReference>